<dbReference type="VEuPathDB" id="ToxoDB:EMH_0056280"/>
<sequence length="570" mass="63189">MLCKGIHTVDGCAAKTPLGEQPCGWPIDYKASSVEALQPDPSVQAEHAVQRDSYSRRLRGQNAAWRTALWVAELSVKGRASARVLAEGGGDSDGGERRPLLQGDSDEDEAACGEGSSVGGSGLRRRRRSPSPKRWWPSYPRVQQGPPTEEHEMLLAPDPGPSTSASGPGGIADQGNEPVPAGRRAPHETNLRLGDKASPHYRDIDGSYSFPHLERRHPRLGESLDGLEDTLRDLYLLHGGPHKGEFEIQCPFNNPSGGIKIHIRIEELNFSNGTIFEVFVDLFRAFWTGLDGRHFGRDGVCLLEEMLVNVLDEAEQTGSGRFTETVKQMIHSRRGNNSVLFRVAKARRLAFQGQRSARGLRANADDEGIEEYIRLARQRNPFVLLIAETPTIGRIIGWTSGMELFLKFLLISSALFGPVWMVVMSVKQPIARTAATRVPGERMFAPPCCITLHCYNSLACAQFGRDGVCLLEEMLVNVLDEAEQTGSGRFTETVKQMIHSRRGNNSVLFRVAKANRFAFQGQRYARGLRYAGGRFWLGQMPMMKPTVPFVLLRCLRCYDIIDDDSGDFVL</sequence>
<evidence type="ECO:0000313" key="3">
    <source>
        <dbReference type="Proteomes" id="UP000030744"/>
    </source>
</evidence>
<feature type="compositionally biased region" description="Low complexity" evidence="1">
    <location>
        <begin position="132"/>
        <end position="141"/>
    </location>
</feature>
<keyword evidence="3" id="KW-1185">Reference proteome</keyword>
<proteinExistence type="predicted"/>
<dbReference type="AlphaFoldDB" id="U6JXS4"/>
<dbReference type="Proteomes" id="UP000030744">
    <property type="component" value="Unassembled WGS sequence"/>
</dbReference>
<organism evidence="2 3">
    <name type="scientific">Eimeria mitis</name>
    <dbReference type="NCBI Taxonomy" id="44415"/>
    <lineage>
        <taxon>Eukaryota</taxon>
        <taxon>Sar</taxon>
        <taxon>Alveolata</taxon>
        <taxon>Apicomplexa</taxon>
        <taxon>Conoidasida</taxon>
        <taxon>Coccidia</taxon>
        <taxon>Eucoccidiorida</taxon>
        <taxon>Eimeriorina</taxon>
        <taxon>Eimeriidae</taxon>
        <taxon>Eimeria</taxon>
    </lineage>
</organism>
<dbReference type="GeneID" id="25380276"/>
<gene>
    <name evidence="2" type="ORF">EMH_0056280</name>
</gene>
<dbReference type="EMBL" id="HG682378">
    <property type="protein sequence ID" value="CDJ30229.1"/>
    <property type="molecule type" value="Genomic_DNA"/>
</dbReference>
<reference evidence="2" key="1">
    <citation type="submission" date="2013-10" db="EMBL/GenBank/DDBJ databases">
        <title>Genomic analysis of the causative agents of coccidiosis in chickens.</title>
        <authorList>
            <person name="Reid A.J."/>
            <person name="Blake D."/>
            <person name="Billington K."/>
            <person name="Browne H."/>
            <person name="Dunn M."/>
            <person name="Hung S."/>
            <person name="Kawahara F."/>
            <person name="Miranda-Saavedra D."/>
            <person name="Mourier T."/>
            <person name="Nagra H."/>
            <person name="Otto T.D."/>
            <person name="Rawlings N."/>
            <person name="Sanchez A."/>
            <person name="Sanders M."/>
            <person name="Subramaniam C."/>
            <person name="Tay Y."/>
            <person name="Dear P."/>
            <person name="Doerig C."/>
            <person name="Gruber A."/>
            <person name="Parkinson J."/>
            <person name="Shirley M."/>
            <person name="Wan K.L."/>
            <person name="Berriman M."/>
            <person name="Tomley F."/>
            <person name="Pain A."/>
        </authorList>
    </citation>
    <scope>NUCLEOTIDE SEQUENCE [LARGE SCALE GENOMIC DNA]</scope>
    <source>
        <strain evidence="2">Houghton</strain>
    </source>
</reference>
<dbReference type="RefSeq" id="XP_013352796.1">
    <property type="nucleotide sequence ID" value="XM_013497342.1"/>
</dbReference>
<evidence type="ECO:0000313" key="2">
    <source>
        <dbReference type="EMBL" id="CDJ30229.1"/>
    </source>
</evidence>
<name>U6JXS4_9EIME</name>
<feature type="region of interest" description="Disordered" evidence="1">
    <location>
        <begin position="85"/>
        <end position="178"/>
    </location>
</feature>
<evidence type="ECO:0000256" key="1">
    <source>
        <dbReference type="SAM" id="MobiDB-lite"/>
    </source>
</evidence>
<reference evidence="2" key="2">
    <citation type="submission" date="2013-10" db="EMBL/GenBank/DDBJ databases">
        <authorList>
            <person name="Aslett M."/>
        </authorList>
    </citation>
    <scope>NUCLEOTIDE SEQUENCE [LARGE SCALE GENOMIC DNA]</scope>
    <source>
        <strain evidence="2">Houghton</strain>
    </source>
</reference>
<protein>
    <submittedName>
        <fullName evidence="2">Uncharacterized protein</fullName>
    </submittedName>
</protein>
<accession>U6JXS4</accession>